<dbReference type="Proteomes" id="UP001150266">
    <property type="component" value="Unassembled WGS sequence"/>
</dbReference>
<feature type="compositionally biased region" description="Basic and acidic residues" evidence="8">
    <location>
        <begin position="218"/>
        <end position="239"/>
    </location>
</feature>
<evidence type="ECO:0000313" key="11">
    <source>
        <dbReference type="Proteomes" id="UP001150266"/>
    </source>
</evidence>
<feature type="compositionally biased region" description="Low complexity" evidence="8">
    <location>
        <begin position="834"/>
        <end position="849"/>
    </location>
</feature>
<keyword evidence="7" id="KW-0539">Nucleus</keyword>
<comment type="similarity">
    <text evidence="4">Belongs to the RTC4 family.</text>
</comment>
<gene>
    <name evidence="10" type="ORF">J3R30DRAFT_3538114</name>
</gene>
<proteinExistence type="inferred from homology"/>
<dbReference type="Pfam" id="PF14474">
    <property type="entry name" value="RTC4"/>
    <property type="match status" value="1"/>
</dbReference>
<feature type="region of interest" description="Disordered" evidence="8">
    <location>
        <begin position="729"/>
        <end position="813"/>
    </location>
</feature>
<feature type="domain" description="Restriction of telomere capping protein 4 C-terminal" evidence="9">
    <location>
        <begin position="508"/>
        <end position="671"/>
    </location>
</feature>
<dbReference type="PANTHER" id="PTHR41391:SF1">
    <property type="entry name" value="RESTRICTION OF TELOMERE CAPPING PROTEIN 4"/>
    <property type="match status" value="1"/>
</dbReference>
<feature type="compositionally biased region" description="Polar residues" evidence="8">
    <location>
        <begin position="314"/>
        <end position="323"/>
    </location>
</feature>
<dbReference type="SMART" id="SM01312">
    <property type="entry name" value="RTC4"/>
    <property type="match status" value="1"/>
</dbReference>
<keyword evidence="6" id="KW-0963">Cytoplasm</keyword>
<comment type="function">
    <text evidence="1">May be involved in a process influencing telomere capping.</text>
</comment>
<dbReference type="OrthoDB" id="128308at2759"/>
<comment type="caution">
    <text evidence="10">The sequence shown here is derived from an EMBL/GenBank/DDBJ whole genome shotgun (WGS) entry which is preliminary data.</text>
</comment>
<evidence type="ECO:0000256" key="3">
    <source>
        <dbReference type="ARBA" id="ARBA00004496"/>
    </source>
</evidence>
<accession>A0A9W9DGX2</accession>
<sequence length="999" mass="110564">MLTSDLSLRTRSSRSTGQLAQDLGSSGFASNDTIHVHKVSADSRGSNRRVEHGSAFGHQTKTTAISDEEDEIDFLSGCSLSSDNECDIEPPKRLLPSQPSSHDPEHQQARSETLKNLKFKKNKSENDNAIPSKSRVASTNILESKSQNLSGASRLSPLAKYSAKSSQSRKPSQTSHKASRQPSVEKVNTRRVRREVGGDDSSNEVELDPRSVRRNGGKQKDPEKIFATERVLLTKERLSPESTSALLKPPVGKLAPAPPAGFPVSSSPENTHKKHMKSLLSKPENFPVTASPEFDNTPKNHKSLRSARPANFPLSPNASQQKQPAWKKLTSKRRKPCKTDWEGSDGEGLPETKGVVVPAAAPFPLNSPQITSKQRIGKRTSNDSAQEDDSPLKRQRWDDDMLSPSHPQDLQYNDGSDDDDYFYNPSVDANTLCPYCDEPLPSSPSPHLKNLLVTTAKKSVRAPRPTNPMGRKAAVSVFINICQRHRFESKILPEAETKGWPKSIKWDLIHDRVMRMRKHLEALMENSFSRKGRNENDGDDAAGGIEQRKRARDGCVFWGEVMKEVKEKGTRAAADVKSQFANFQNTQPGYYGELGSVLIHQSLYELYPPETTHPDLVSPLTPKEFINRVLLPEVALRLIMEDKSLSGPSGARKALEILRDSSTYGVAMFPEDTNEQREGSSTKANAKGKGKGKGKGKERYQSEDIDNDTSAQMSIADVMVKEKARRRRLELEKEDEQEMIQPKQEVGKRDRKGKSKQKNPVASPYKPKPRPKPKAIQKSTSTTSLATFVGSDPASDTNSYESGECGDTDFNMEDDTVLADWPFDDHAKYDTYIPNPSSPSKSTSGPSSKSELRSDRFPPPSSSLKPNSSGSASSNDAMDINSAEDSDSNTFIRKTRHQTRTAQQMSTKPRSLSLEMSSPHSRPALRPQPPPSSFNTDVTPKASRLSSFSRNSARAYEESRGKNTDVESDAEPSRWDNDPDSAPLTFMRRSRSKAQKAPS</sequence>
<feature type="compositionally biased region" description="Basic and acidic residues" evidence="8">
    <location>
        <begin position="102"/>
        <end position="115"/>
    </location>
</feature>
<dbReference type="InterPro" id="IPR039024">
    <property type="entry name" value="RTC4"/>
</dbReference>
<organism evidence="10 11">
    <name type="scientific">Lentinula aciculospora</name>
    <dbReference type="NCBI Taxonomy" id="153920"/>
    <lineage>
        <taxon>Eukaryota</taxon>
        <taxon>Fungi</taxon>
        <taxon>Dikarya</taxon>
        <taxon>Basidiomycota</taxon>
        <taxon>Agaricomycotina</taxon>
        <taxon>Agaricomycetes</taxon>
        <taxon>Agaricomycetidae</taxon>
        <taxon>Agaricales</taxon>
        <taxon>Marasmiineae</taxon>
        <taxon>Omphalotaceae</taxon>
        <taxon>Lentinula</taxon>
    </lineage>
</organism>
<feature type="region of interest" description="Disordered" evidence="8">
    <location>
        <begin position="83"/>
        <end position="420"/>
    </location>
</feature>
<feature type="compositionally biased region" description="Low complexity" evidence="8">
    <location>
        <begin position="862"/>
        <end position="874"/>
    </location>
</feature>
<evidence type="ECO:0000256" key="4">
    <source>
        <dbReference type="ARBA" id="ARBA00009461"/>
    </source>
</evidence>
<feature type="compositionally biased region" description="Acidic residues" evidence="8">
    <location>
        <begin position="804"/>
        <end position="813"/>
    </location>
</feature>
<evidence type="ECO:0000256" key="6">
    <source>
        <dbReference type="ARBA" id="ARBA00022490"/>
    </source>
</evidence>
<feature type="compositionally biased region" description="Basic residues" evidence="8">
    <location>
        <begin position="988"/>
        <end position="999"/>
    </location>
</feature>
<dbReference type="PANTHER" id="PTHR41391">
    <property type="entry name" value="RESTRICTION OF TELOMERE CAPPING PROTEIN 4"/>
    <property type="match status" value="1"/>
</dbReference>
<evidence type="ECO:0000313" key="10">
    <source>
        <dbReference type="EMBL" id="KAJ4470087.1"/>
    </source>
</evidence>
<feature type="compositionally biased region" description="Polar residues" evidence="8">
    <location>
        <begin position="163"/>
        <end position="182"/>
    </location>
</feature>
<feature type="compositionally biased region" description="Polar residues" evidence="8">
    <location>
        <begin position="933"/>
        <end position="952"/>
    </location>
</feature>
<feature type="region of interest" description="Disordered" evidence="8">
    <location>
        <begin position="669"/>
        <end position="716"/>
    </location>
</feature>
<name>A0A9W9DGX2_9AGAR</name>
<dbReference type="GO" id="GO:0005737">
    <property type="term" value="C:cytoplasm"/>
    <property type="evidence" value="ECO:0007669"/>
    <property type="project" value="UniProtKB-SubCell"/>
</dbReference>
<evidence type="ECO:0000256" key="5">
    <source>
        <dbReference type="ARBA" id="ARBA00015162"/>
    </source>
</evidence>
<feature type="compositionally biased region" description="Basic and acidic residues" evidence="8">
    <location>
        <begin position="955"/>
        <end position="977"/>
    </location>
</feature>
<dbReference type="EMBL" id="JAOTPV010000027">
    <property type="protein sequence ID" value="KAJ4470087.1"/>
    <property type="molecule type" value="Genomic_DNA"/>
</dbReference>
<feature type="compositionally biased region" description="Polar residues" evidence="8">
    <location>
        <begin position="17"/>
        <end position="33"/>
    </location>
</feature>
<evidence type="ECO:0000256" key="7">
    <source>
        <dbReference type="ARBA" id="ARBA00023242"/>
    </source>
</evidence>
<evidence type="ECO:0000256" key="1">
    <source>
        <dbReference type="ARBA" id="ARBA00002738"/>
    </source>
</evidence>
<keyword evidence="11" id="KW-1185">Reference proteome</keyword>
<protein>
    <recommendedName>
        <fullName evidence="5">Restriction of telomere capping protein 4</fullName>
    </recommendedName>
</protein>
<feature type="compositionally biased region" description="Polar residues" evidence="8">
    <location>
        <begin position="777"/>
        <end position="786"/>
    </location>
</feature>
<feature type="compositionally biased region" description="Polar residues" evidence="8">
    <location>
        <begin position="900"/>
        <end position="920"/>
    </location>
</feature>
<evidence type="ECO:0000259" key="9">
    <source>
        <dbReference type="SMART" id="SM01312"/>
    </source>
</evidence>
<evidence type="ECO:0000256" key="2">
    <source>
        <dbReference type="ARBA" id="ARBA00004123"/>
    </source>
</evidence>
<feature type="compositionally biased region" description="Basic and acidic residues" evidence="8">
    <location>
        <begin position="390"/>
        <end position="399"/>
    </location>
</feature>
<dbReference type="AlphaFoldDB" id="A0A9W9DGX2"/>
<evidence type="ECO:0000256" key="8">
    <source>
        <dbReference type="SAM" id="MobiDB-lite"/>
    </source>
</evidence>
<feature type="region of interest" description="Disordered" evidence="8">
    <location>
        <begin position="1"/>
        <end position="68"/>
    </location>
</feature>
<dbReference type="InterPro" id="IPR028094">
    <property type="entry name" value="RTC4_C"/>
</dbReference>
<feature type="region of interest" description="Disordered" evidence="8">
    <location>
        <begin position="826"/>
        <end position="999"/>
    </location>
</feature>
<reference evidence="10" key="1">
    <citation type="submission" date="2022-08" db="EMBL/GenBank/DDBJ databases">
        <title>A Global Phylogenomic Analysis of the Shiitake Genus Lentinula.</title>
        <authorList>
            <consortium name="DOE Joint Genome Institute"/>
            <person name="Sierra-Patev S."/>
            <person name="Min B."/>
            <person name="Naranjo-Ortiz M."/>
            <person name="Looney B."/>
            <person name="Konkel Z."/>
            <person name="Slot J.C."/>
            <person name="Sakamoto Y."/>
            <person name="Steenwyk J.L."/>
            <person name="Rokas A."/>
            <person name="Carro J."/>
            <person name="Camarero S."/>
            <person name="Ferreira P."/>
            <person name="Molpeceres G."/>
            <person name="Ruiz-Duenas F.J."/>
            <person name="Serrano A."/>
            <person name="Henrissat B."/>
            <person name="Drula E."/>
            <person name="Hughes K.W."/>
            <person name="Mata J.L."/>
            <person name="Ishikawa N.K."/>
            <person name="Vargas-Isla R."/>
            <person name="Ushijima S."/>
            <person name="Smith C.A."/>
            <person name="Ahrendt S."/>
            <person name="Andreopoulos W."/>
            <person name="He G."/>
            <person name="Labutti K."/>
            <person name="Lipzen A."/>
            <person name="Ng V."/>
            <person name="Riley R."/>
            <person name="Sandor L."/>
            <person name="Barry K."/>
            <person name="Martinez A.T."/>
            <person name="Xiao Y."/>
            <person name="Gibbons J.G."/>
            <person name="Terashima K."/>
            <person name="Grigoriev I.V."/>
            <person name="Hibbett D.S."/>
        </authorList>
    </citation>
    <scope>NUCLEOTIDE SEQUENCE</scope>
    <source>
        <strain evidence="10">JLM2183</strain>
    </source>
</reference>
<feature type="compositionally biased region" description="Low complexity" evidence="8">
    <location>
        <begin position="1"/>
        <end position="16"/>
    </location>
</feature>
<comment type="subcellular location">
    <subcellularLocation>
        <location evidence="3">Cytoplasm</location>
    </subcellularLocation>
    <subcellularLocation>
        <location evidence="2">Nucleus</location>
    </subcellularLocation>
</comment>
<dbReference type="GO" id="GO:0005634">
    <property type="term" value="C:nucleus"/>
    <property type="evidence" value="ECO:0007669"/>
    <property type="project" value="UniProtKB-SubCell"/>
</dbReference>
<feature type="compositionally biased region" description="Polar residues" evidence="8">
    <location>
        <begin position="405"/>
        <end position="414"/>
    </location>
</feature>
<feature type="compositionally biased region" description="Polar residues" evidence="8">
    <location>
        <begin position="127"/>
        <end position="153"/>
    </location>
</feature>